<protein>
    <submittedName>
        <fullName evidence="1">Restart primosome assembly protein PriC</fullName>
    </submittedName>
</protein>
<evidence type="ECO:0000313" key="1">
    <source>
        <dbReference type="EMBL" id="TCP17582.1"/>
    </source>
</evidence>
<accession>A0A4R2N9A8</accession>
<proteinExistence type="predicted"/>
<organism evidence="1 2">
    <name type="scientific">Nicoletella semolina</name>
    <dbReference type="NCBI Taxonomy" id="271160"/>
    <lineage>
        <taxon>Bacteria</taxon>
        <taxon>Pseudomonadati</taxon>
        <taxon>Pseudomonadota</taxon>
        <taxon>Gammaproteobacteria</taxon>
        <taxon>Pasteurellales</taxon>
        <taxon>Pasteurellaceae</taxon>
        <taxon>Nicoletella</taxon>
    </lineage>
</organism>
<sequence length="165" mass="19245">MLFLQQIEQQLATLLNKKNEVIALQSPYFKQRSATVEQFVAEIRQTAKKLSTQQHTEYAQIYATKLLCQFSTLQNALSHLAVEAKLPNSFRTSFSFSKNIHTLPPAKRLWEYRKALRALNEKLSWLVEQHYRATEPVQKARYLQEITETEYRKQKCLVAIEELGG</sequence>
<gene>
    <name evidence="1" type="ORF">EV693_10546</name>
</gene>
<dbReference type="InterPro" id="IPR010890">
    <property type="entry name" value="PriC"/>
</dbReference>
<keyword evidence="2" id="KW-1185">Reference proteome</keyword>
<dbReference type="Gene3D" id="1.20.1270.340">
    <property type="match status" value="1"/>
</dbReference>
<dbReference type="Pfam" id="PF07445">
    <property type="entry name" value="PriC"/>
    <property type="match status" value="1"/>
</dbReference>
<name>A0A4R2N9A8_9PAST</name>
<dbReference type="AlphaFoldDB" id="A0A4R2N9A8"/>
<dbReference type="RefSeq" id="WP_132501183.1">
    <property type="nucleotide sequence ID" value="NZ_LVXA01000001.1"/>
</dbReference>
<comment type="caution">
    <text evidence="1">The sequence shown here is derived from an EMBL/GenBank/DDBJ whole genome shotgun (WGS) entry which is preliminary data.</text>
</comment>
<dbReference type="OrthoDB" id="5690713at2"/>
<evidence type="ECO:0000313" key="2">
    <source>
        <dbReference type="Proteomes" id="UP000295537"/>
    </source>
</evidence>
<dbReference type="Proteomes" id="UP000295537">
    <property type="component" value="Unassembled WGS sequence"/>
</dbReference>
<dbReference type="InterPro" id="IPR038338">
    <property type="entry name" value="PriC_sf"/>
</dbReference>
<reference evidence="1 2" key="1">
    <citation type="submission" date="2019-03" db="EMBL/GenBank/DDBJ databases">
        <title>Genomic Encyclopedia of Type Strains, Phase IV (KMG-IV): sequencing the most valuable type-strain genomes for metagenomic binning, comparative biology and taxonomic classification.</title>
        <authorList>
            <person name="Goeker M."/>
        </authorList>
    </citation>
    <scope>NUCLEOTIDE SEQUENCE [LARGE SCALE GENOMIC DNA]</scope>
    <source>
        <strain evidence="1 2">DSM 16380</strain>
    </source>
</reference>
<dbReference type="EMBL" id="SLXJ01000005">
    <property type="protein sequence ID" value="TCP17582.1"/>
    <property type="molecule type" value="Genomic_DNA"/>
</dbReference>